<keyword evidence="1" id="KW-0472">Membrane</keyword>
<name>A0A235EK83_9BURK</name>
<keyword evidence="1" id="KW-0812">Transmembrane</keyword>
<feature type="transmembrane region" description="Helical" evidence="1">
    <location>
        <begin position="114"/>
        <end position="135"/>
    </location>
</feature>
<dbReference type="EMBL" id="NOIG01000009">
    <property type="protein sequence ID" value="OYD49434.1"/>
    <property type="molecule type" value="Genomic_DNA"/>
</dbReference>
<dbReference type="RefSeq" id="WP_094290326.1">
    <property type="nucleotide sequence ID" value="NZ_NOIG01000009.1"/>
</dbReference>
<evidence type="ECO:0000313" key="2">
    <source>
        <dbReference type="EMBL" id="OYD49434.1"/>
    </source>
</evidence>
<evidence type="ECO:0000256" key="1">
    <source>
        <dbReference type="SAM" id="Phobius"/>
    </source>
</evidence>
<keyword evidence="1" id="KW-1133">Transmembrane helix</keyword>
<protein>
    <recommendedName>
        <fullName evidence="4">Alkaline phytoceramidase</fullName>
    </recommendedName>
</protein>
<sequence>MPLFSSATPLNRAETGLLLGAAALFALAVWGPVLPASEHQHAFADQRAWLGIPCALDVLSNLPFALAGVWGLVMLRRAVGVDVASRWLAGLFFAGLLCTAAGSMLYHGQPHDAGLLWDRLGMVLPFAGLLGLAATGRVSARAGWAAAGVVLLAGPLAVAWWAHTGNLLPWAVVQLGGMLVVLALACRPRRDGALAMHLGAVIGLYAVAKLFEAADHAVFDATYQAVSGHSLKHLFAAGAAWPVLTALAAWHPRRAPGGPQVTLFVQNGAHAVGVARSSRV</sequence>
<feature type="transmembrane region" description="Helical" evidence="1">
    <location>
        <begin position="167"/>
        <end position="186"/>
    </location>
</feature>
<keyword evidence="3" id="KW-1185">Reference proteome</keyword>
<evidence type="ECO:0008006" key="4">
    <source>
        <dbReference type="Google" id="ProtNLM"/>
    </source>
</evidence>
<reference evidence="2 3" key="1">
    <citation type="submission" date="2017-07" db="EMBL/GenBank/DDBJ databases">
        <title>Acidovorax KNDSW TSA 6 genome sequence and assembly.</title>
        <authorList>
            <person name="Mayilraj S."/>
        </authorList>
    </citation>
    <scope>NUCLEOTIDE SEQUENCE [LARGE SCALE GENOMIC DNA]</scope>
    <source>
        <strain evidence="2 3">KNDSW-TSA6</strain>
    </source>
</reference>
<organism evidence="2 3">
    <name type="scientific">Acidovorax kalamii</name>
    <dbReference type="NCBI Taxonomy" id="2004485"/>
    <lineage>
        <taxon>Bacteria</taxon>
        <taxon>Pseudomonadati</taxon>
        <taxon>Pseudomonadota</taxon>
        <taxon>Betaproteobacteria</taxon>
        <taxon>Burkholderiales</taxon>
        <taxon>Comamonadaceae</taxon>
        <taxon>Acidovorax</taxon>
    </lineage>
</organism>
<dbReference type="AlphaFoldDB" id="A0A235EK83"/>
<comment type="caution">
    <text evidence="2">The sequence shown here is derived from an EMBL/GenBank/DDBJ whole genome shotgun (WGS) entry which is preliminary data.</text>
</comment>
<accession>A0A235EK83</accession>
<dbReference type="PANTHER" id="PTHR34368:SF1">
    <property type="entry name" value="OS01G0962200 PROTEIN"/>
    <property type="match status" value="1"/>
</dbReference>
<feature type="transmembrane region" description="Helical" evidence="1">
    <location>
        <begin position="87"/>
        <end position="108"/>
    </location>
</feature>
<gene>
    <name evidence="2" type="ORF">CBY09_14580</name>
</gene>
<dbReference type="Proteomes" id="UP000215441">
    <property type="component" value="Unassembled WGS sequence"/>
</dbReference>
<dbReference type="PANTHER" id="PTHR34368">
    <property type="entry name" value="OS01G0962200 PROTEIN"/>
    <property type="match status" value="1"/>
</dbReference>
<evidence type="ECO:0000313" key="3">
    <source>
        <dbReference type="Proteomes" id="UP000215441"/>
    </source>
</evidence>
<feature type="transmembrane region" description="Helical" evidence="1">
    <location>
        <begin position="59"/>
        <end position="75"/>
    </location>
</feature>
<dbReference type="OrthoDB" id="6088058at2"/>
<feature type="transmembrane region" description="Helical" evidence="1">
    <location>
        <begin position="142"/>
        <end position="161"/>
    </location>
</feature>
<proteinExistence type="predicted"/>